<proteinExistence type="predicted"/>
<dbReference type="Proteomes" id="UP001601992">
    <property type="component" value="Unassembled WGS sequence"/>
</dbReference>
<accession>A0ABW6S8D6</accession>
<reference evidence="1 2" key="1">
    <citation type="submission" date="2024-10" db="EMBL/GenBank/DDBJ databases">
        <title>The Natural Products Discovery Center: Release of the First 8490 Sequenced Strains for Exploring Actinobacteria Biosynthetic Diversity.</title>
        <authorList>
            <person name="Kalkreuter E."/>
            <person name="Kautsar S.A."/>
            <person name="Yang D."/>
            <person name="Bader C.D."/>
            <person name="Teijaro C.N."/>
            <person name="Fluegel L."/>
            <person name="Davis C.M."/>
            <person name="Simpson J.R."/>
            <person name="Lauterbach L."/>
            <person name="Steele A.D."/>
            <person name="Gui C."/>
            <person name="Meng S."/>
            <person name="Li G."/>
            <person name="Viehrig K."/>
            <person name="Ye F."/>
            <person name="Su P."/>
            <person name="Kiefer A.F."/>
            <person name="Nichols A."/>
            <person name="Cepeda A.J."/>
            <person name="Yan W."/>
            <person name="Fan B."/>
            <person name="Jiang Y."/>
            <person name="Adhikari A."/>
            <person name="Zheng C.-J."/>
            <person name="Schuster L."/>
            <person name="Cowan T.M."/>
            <person name="Smanski M.J."/>
            <person name="Chevrette M.G."/>
            <person name="De Carvalho L.P.S."/>
            <person name="Shen B."/>
        </authorList>
    </citation>
    <scope>NUCLEOTIDE SEQUENCE [LARGE SCALE GENOMIC DNA]</scope>
    <source>
        <strain evidence="1 2">NPDC002593</strain>
    </source>
</reference>
<sequence>MSLRVREGSTTLEFTFEELMKYHGPAAPGGVAHGYTAMQVALPQLAPLVDRREVKVRTGFRGPGGRDAIEMVLRAVTEGQYIVTPQLRRPGRGPLLEDYVWEFTYRGDRVRVQLRDDGLVTEEFIILARKPDRTATEEAHLTQLKAEMADRLLSRPANDVYEVI</sequence>
<comment type="caution">
    <text evidence="1">The sequence shown here is derived from an EMBL/GenBank/DDBJ whole genome shotgun (WGS) entry which is preliminary data.</text>
</comment>
<protein>
    <recommendedName>
        <fullName evidence="3">Polyketide cyclase / dehydrase and lipid transport</fullName>
    </recommendedName>
</protein>
<evidence type="ECO:0008006" key="3">
    <source>
        <dbReference type="Google" id="ProtNLM"/>
    </source>
</evidence>
<dbReference type="EMBL" id="JBIAQY010000013">
    <property type="protein sequence ID" value="MFF3572517.1"/>
    <property type="molecule type" value="Genomic_DNA"/>
</dbReference>
<dbReference type="RefSeq" id="WP_387406051.1">
    <property type="nucleotide sequence ID" value="NZ_JBIAQY010000013.1"/>
</dbReference>
<name>A0ABW6S8D6_9NOCA</name>
<organism evidence="1 2">
    <name type="scientific">Nocardia jiangxiensis</name>
    <dbReference type="NCBI Taxonomy" id="282685"/>
    <lineage>
        <taxon>Bacteria</taxon>
        <taxon>Bacillati</taxon>
        <taxon>Actinomycetota</taxon>
        <taxon>Actinomycetes</taxon>
        <taxon>Mycobacteriales</taxon>
        <taxon>Nocardiaceae</taxon>
        <taxon>Nocardia</taxon>
    </lineage>
</organism>
<gene>
    <name evidence="1" type="ORF">ACFYXQ_32585</name>
</gene>
<keyword evidence="2" id="KW-1185">Reference proteome</keyword>
<evidence type="ECO:0000313" key="2">
    <source>
        <dbReference type="Proteomes" id="UP001601992"/>
    </source>
</evidence>
<evidence type="ECO:0000313" key="1">
    <source>
        <dbReference type="EMBL" id="MFF3572517.1"/>
    </source>
</evidence>